<organism evidence="1 2">
    <name type="scientific">Linum tenue</name>
    <dbReference type="NCBI Taxonomy" id="586396"/>
    <lineage>
        <taxon>Eukaryota</taxon>
        <taxon>Viridiplantae</taxon>
        <taxon>Streptophyta</taxon>
        <taxon>Embryophyta</taxon>
        <taxon>Tracheophyta</taxon>
        <taxon>Spermatophyta</taxon>
        <taxon>Magnoliopsida</taxon>
        <taxon>eudicotyledons</taxon>
        <taxon>Gunneridae</taxon>
        <taxon>Pentapetalae</taxon>
        <taxon>rosids</taxon>
        <taxon>fabids</taxon>
        <taxon>Malpighiales</taxon>
        <taxon>Linaceae</taxon>
        <taxon>Linum</taxon>
    </lineage>
</organism>
<accession>A0AAV0KKI1</accession>
<keyword evidence="2" id="KW-1185">Reference proteome</keyword>
<gene>
    <name evidence="1" type="ORF">LITE_LOCUS19068</name>
</gene>
<dbReference type="Proteomes" id="UP001154282">
    <property type="component" value="Unassembled WGS sequence"/>
</dbReference>
<proteinExistence type="predicted"/>
<name>A0AAV0KKI1_9ROSI</name>
<reference evidence="1" key="1">
    <citation type="submission" date="2022-08" db="EMBL/GenBank/DDBJ databases">
        <authorList>
            <person name="Gutierrez-Valencia J."/>
        </authorList>
    </citation>
    <scope>NUCLEOTIDE SEQUENCE</scope>
</reference>
<protein>
    <submittedName>
        <fullName evidence="1">Uncharacterized protein</fullName>
    </submittedName>
</protein>
<sequence length="52" mass="6135">MYHLCSLQRVQYRDARAGKDEIRELLKRCTSLNLNHKARYIPKSGFIDLITV</sequence>
<dbReference type="AlphaFoldDB" id="A0AAV0KKI1"/>
<dbReference type="EMBL" id="CAMGYJ010000005">
    <property type="protein sequence ID" value="CAI0422238.1"/>
    <property type="molecule type" value="Genomic_DNA"/>
</dbReference>
<evidence type="ECO:0000313" key="1">
    <source>
        <dbReference type="EMBL" id="CAI0422238.1"/>
    </source>
</evidence>
<evidence type="ECO:0000313" key="2">
    <source>
        <dbReference type="Proteomes" id="UP001154282"/>
    </source>
</evidence>
<comment type="caution">
    <text evidence="1">The sequence shown here is derived from an EMBL/GenBank/DDBJ whole genome shotgun (WGS) entry which is preliminary data.</text>
</comment>